<name>A0A0C9N440_SPHPI</name>
<protein>
    <submittedName>
        <fullName evidence="3">DNA, contig: SP636</fullName>
    </submittedName>
</protein>
<feature type="compositionally biased region" description="Polar residues" evidence="1">
    <location>
        <begin position="74"/>
        <end position="85"/>
    </location>
</feature>
<comment type="caution">
    <text evidence="3">The sequence shown here is derived from an EMBL/GenBank/DDBJ whole genome shotgun (WGS) entry which is preliminary data.</text>
</comment>
<keyword evidence="4" id="KW-1185">Reference proteome</keyword>
<dbReference type="AlphaFoldDB" id="A0A0C9N440"/>
<evidence type="ECO:0000256" key="2">
    <source>
        <dbReference type="SAM" id="SignalP"/>
    </source>
</evidence>
<sequence>MLHTRLWIIILSTALLATPAVAAGDQADTGDDCFAVAAPMADATPCFVPGRHKKHHKPRPKHASHAAGERVLQTGDSTKRTTQGS</sequence>
<evidence type="ECO:0000313" key="4">
    <source>
        <dbReference type="Proteomes" id="UP000032025"/>
    </source>
</evidence>
<organism evidence="3 4">
    <name type="scientific">Sphingomonas paucimobilis NBRC 13935</name>
    <dbReference type="NCBI Taxonomy" id="1219050"/>
    <lineage>
        <taxon>Bacteria</taxon>
        <taxon>Pseudomonadati</taxon>
        <taxon>Pseudomonadota</taxon>
        <taxon>Alphaproteobacteria</taxon>
        <taxon>Sphingomonadales</taxon>
        <taxon>Sphingomonadaceae</taxon>
        <taxon>Sphingomonas</taxon>
    </lineage>
</organism>
<evidence type="ECO:0000313" key="3">
    <source>
        <dbReference type="EMBL" id="GAN14349.1"/>
    </source>
</evidence>
<accession>A0A0C9N440</accession>
<feature type="compositionally biased region" description="Basic residues" evidence="1">
    <location>
        <begin position="50"/>
        <end position="64"/>
    </location>
</feature>
<feature type="chain" id="PRO_5002199977" evidence="2">
    <location>
        <begin position="23"/>
        <end position="85"/>
    </location>
</feature>
<reference evidence="3 4" key="1">
    <citation type="submission" date="2014-08" db="EMBL/GenBank/DDBJ databases">
        <title>Whole genome shotgun sequence of Sphingomonas paucimobilis NBRC 13935.</title>
        <authorList>
            <person name="Hosoyama A."/>
            <person name="Hashimoto M."/>
            <person name="Hosoyama Y."/>
            <person name="Noguchi M."/>
            <person name="Uohara A."/>
            <person name="Ohji S."/>
            <person name="Katano-Makiyama Y."/>
            <person name="Ichikawa N."/>
            <person name="Kimura A."/>
            <person name="Yamazoe A."/>
            <person name="Fujita N."/>
        </authorList>
    </citation>
    <scope>NUCLEOTIDE SEQUENCE [LARGE SCALE GENOMIC DNA]</scope>
    <source>
        <strain evidence="3 4">NBRC 13935</strain>
    </source>
</reference>
<proteinExistence type="predicted"/>
<feature type="region of interest" description="Disordered" evidence="1">
    <location>
        <begin position="49"/>
        <end position="85"/>
    </location>
</feature>
<keyword evidence="2" id="KW-0732">Signal</keyword>
<dbReference type="EMBL" id="BBJS01000036">
    <property type="protein sequence ID" value="GAN14349.1"/>
    <property type="molecule type" value="Genomic_DNA"/>
</dbReference>
<evidence type="ECO:0000256" key="1">
    <source>
        <dbReference type="SAM" id="MobiDB-lite"/>
    </source>
</evidence>
<dbReference type="Proteomes" id="UP000032025">
    <property type="component" value="Unassembled WGS sequence"/>
</dbReference>
<gene>
    <name evidence="3" type="ORF">SP6_36_00680</name>
</gene>
<feature type="signal peptide" evidence="2">
    <location>
        <begin position="1"/>
        <end position="22"/>
    </location>
</feature>